<feature type="transmembrane region" description="Helical" evidence="2">
    <location>
        <begin position="883"/>
        <end position="903"/>
    </location>
</feature>
<reference evidence="4" key="1">
    <citation type="journal article" date="2019" name="Int. J. Syst. Evol. Microbiol.">
        <title>The Global Catalogue of Microorganisms (GCM) 10K type strain sequencing project: providing services to taxonomists for standard genome sequencing and annotation.</title>
        <authorList>
            <consortium name="The Broad Institute Genomics Platform"/>
            <consortium name="The Broad Institute Genome Sequencing Center for Infectious Disease"/>
            <person name="Wu L."/>
            <person name="Ma J."/>
        </authorList>
    </citation>
    <scope>NUCLEOTIDE SEQUENCE [LARGE SCALE GENOMIC DNA]</scope>
    <source>
        <strain evidence="4">CGMCC 4.1467</strain>
    </source>
</reference>
<feature type="transmembrane region" description="Helical" evidence="2">
    <location>
        <begin position="984"/>
        <end position="1009"/>
    </location>
</feature>
<dbReference type="Gene3D" id="3.30.2090.10">
    <property type="entry name" value="Multidrug efflux transporter AcrB TolC docking domain, DN and DC subdomains"/>
    <property type="match status" value="2"/>
</dbReference>
<dbReference type="EMBL" id="JBHTBS010000002">
    <property type="protein sequence ID" value="MFC7336475.1"/>
    <property type="molecule type" value="Genomic_DNA"/>
</dbReference>
<dbReference type="RefSeq" id="WP_379709717.1">
    <property type="nucleotide sequence ID" value="NZ_JBHTBS010000002.1"/>
</dbReference>
<dbReference type="PANTHER" id="PTHR32063">
    <property type="match status" value="1"/>
</dbReference>
<dbReference type="Gene3D" id="1.20.1640.10">
    <property type="entry name" value="Multidrug efflux transporter AcrB transmembrane domain"/>
    <property type="match status" value="2"/>
</dbReference>
<keyword evidence="4" id="KW-1185">Reference proteome</keyword>
<feature type="transmembrane region" description="Helical" evidence="2">
    <location>
        <begin position="336"/>
        <end position="353"/>
    </location>
</feature>
<dbReference type="Gene3D" id="3.30.70.1430">
    <property type="entry name" value="Multidrug efflux transporter AcrB pore domain"/>
    <property type="match status" value="2"/>
</dbReference>
<keyword evidence="2" id="KW-0472">Membrane</keyword>
<evidence type="ECO:0000313" key="3">
    <source>
        <dbReference type="EMBL" id="MFC7336475.1"/>
    </source>
</evidence>
<dbReference type="PRINTS" id="PR00702">
    <property type="entry name" value="ACRIFLAVINRP"/>
</dbReference>
<dbReference type="InterPro" id="IPR001036">
    <property type="entry name" value="Acrflvin-R"/>
</dbReference>
<organism evidence="3 4">
    <name type="scientific">Haloferula chungangensis</name>
    <dbReference type="NCBI Taxonomy" id="1048331"/>
    <lineage>
        <taxon>Bacteria</taxon>
        <taxon>Pseudomonadati</taxon>
        <taxon>Verrucomicrobiota</taxon>
        <taxon>Verrucomicrobiia</taxon>
        <taxon>Verrucomicrobiales</taxon>
        <taxon>Verrucomicrobiaceae</taxon>
        <taxon>Haloferula</taxon>
    </lineage>
</organism>
<feature type="transmembrane region" description="Helical" evidence="2">
    <location>
        <begin position="909"/>
        <end position="930"/>
    </location>
</feature>
<dbReference type="SUPFAM" id="SSF82693">
    <property type="entry name" value="Multidrug efflux transporter AcrB pore domain, PN1, PN2, PC1 and PC2 subdomains"/>
    <property type="match status" value="3"/>
</dbReference>
<feature type="transmembrane region" description="Helical" evidence="2">
    <location>
        <begin position="463"/>
        <end position="486"/>
    </location>
</feature>
<dbReference type="SUPFAM" id="SSF82714">
    <property type="entry name" value="Multidrug efflux transporter AcrB TolC docking domain, DN and DC subdomains"/>
    <property type="match status" value="2"/>
</dbReference>
<dbReference type="Proteomes" id="UP001596472">
    <property type="component" value="Unassembled WGS sequence"/>
</dbReference>
<feature type="transmembrane region" description="Helical" evidence="2">
    <location>
        <begin position="12"/>
        <end position="29"/>
    </location>
</feature>
<gene>
    <name evidence="3" type="ORF">ACFQY0_04735</name>
</gene>
<feature type="compositionally biased region" description="Basic and acidic residues" evidence="1">
    <location>
        <begin position="1024"/>
        <end position="1041"/>
    </location>
</feature>
<name>A0ABW2L4G3_9BACT</name>
<dbReference type="Pfam" id="PF00873">
    <property type="entry name" value="ACR_tran"/>
    <property type="match status" value="1"/>
</dbReference>
<dbReference type="Gene3D" id="3.30.70.1320">
    <property type="entry name" value="Multidrug efflux transporter AcrB pore domain like"/>
    <property type="match status" value="1"/>
</dbReference>
<feature type="transmembrane region" description="Helical" evidence="2">
    <location>
        <begin position="386"/>
        <end position="410"/>
    </location>
</feature>
<dbReference type="Gene3D" id="3.30.70.1440">
    <property type="entry name" value="Multidrug efflux transporter AcrB pore domain"/>
    <property type="match status" value="1"/>
</dbReference>
<proteinExistence type="predicted"/>
<accession>A0ABW2L4G3</accession>
<evidence type="ECO:0000256" key="1">
    <source>
        <dbReference type="SAM" id="MobiDB-lite"/>
    </source>
</evidence>
<dbReference type="SUPFAM" id="SSF82866">
    <property type="entry name" value="Multidrug efflux transporter AcrB transmembrane domain"/>
    <property type="match status" value="2"/>
</dbReference>
<comment type="caution">
    <text evidence="3">The sequence shown here is derived from an EMBL/GenBank/DDBJ whole genome shotgun (WGS) entry which is preliminary data.</text>
</comment>
<protein>
    <submittedName>
        <fullName evidence="3">Efflux RND transporter permease subunit</fullName>
    </submittedName>
</protein>
<sequence length="1041" mass="113953">MLLSDISVRRPVLAAVMSLLIVAFGIVAYQRLQVREYPDIDPPIVSIETVYPGASAAVVERRITQLVEDQISTVEAIHNVSSTSVDEVSTVAVEFKIDRDIDAAANDLREAISGLLDDLPDESDPPEITKQDASTEVMLWLNLTGEGMTPLQLADYADRHIQDRLSVLPGVARIRISGASRYAMRIWLDREALAARSLTVSDVEQALREQNVEFPAGAVQSLDRQFTVRLEREFRSADDFRSLVIFRGDDGYQVRLGEVARVEVGGEQPRLSFRGNGVPMVGVGIIKQSRANTLEVARAAKDEAEEIRKLLPSHMQLRQSYDTSVFIEASLNEVKNTLLIAVGLVIAVIYLFLGSIRATLVPAVTVPVSLIGTAILLYAFGFSINVLTLLALVLAIGLVVDDAIVVLENVYRRLENGESPLVAAYLGTRQVGFAVVATTLVLVAVFLPITFLSGDTGKLFTEFAVTMAVAVIFSSFVALTLSPMLASKVLSAKNATRSNPLTRLMDFLFQKLEAAYRWLLKRVVRAAWLAALLVIGVLGASWWLFKEIPSEFTPNEDRGAFFVVSKAPEGASFGYSVGMAAEIEERLMYLVDQGEAERLLVRVPRGFGSALDYNQVVSIVVLKDWAERRPADDIMTEVRQKLASLEGMQHFVIMRQGLTRGLAKKVQFVIGGPDYETLAEWRDTLLEEAAKNPGLVGLDYDYKESKPQLGVDIDRTRASDLGVSIAEIGRTLETLLGSRRVTTYTEDGEEYDVIVEGDWKNKRSPTDLDEVFVRSERSRELIPLSNLVTLTEFADSGSLNRYNRIRAITIEANLAEGYTLSEALDFLDQVAAEKLPGDAVIDYKGESLDLRESSDSVLFVFGLALLVVFLVLAAQFESFVHPFTIMLAVPVAAGGALFGLWITDTAQSIYSQIGMIMLVGLAAKNGILIVEFINQQRAEGLGFEEAVVEASTLRLRPVLMTGLTTVMGSLPLILTSGAGSETRIVVGTVILFGVAISTLFTLLVIPIAYRLLSRKSAEPGATSRRVDEELTAHRAATEATS</sequence>
<feature type="transmembrane region" description="Helical" evidence="2">
    <location>
        <begin position="958"/>
        <end position="978"/>
    </location>
</feature>
<evidence type="ECO:0000256" key="2">
    <source>
        <dbReference type="SAM" id="Phobius"/>
    </source>
</evidence>
<keyword evidence="2" id="KW-1133">Transmembrane helix</keyword>
<feature type="region of interest" description="Disordered" evidence="1">
    <location>
        <begin position="1022"/>
        <end position="1041"/>
    </location>
</feature>
<dbReference type="PANTHER" id="PTHR32063:SF14">
    <property type="entry name" value="BLL4319 PROTEIN"/>
    <property type="match status" value="1"/>
</dbReference>
<feature type="transmembrane region" description="Helical" evidence="2">
    <location>
        <begin position="431"/>
        <end position="451"/>
    </location>
</feature>
<dbReference type="InterPro" id="IPR027463">
    <property type="entry name" value="AcrB_DN_DC_subdom"/>
</dbReference>
<evidence type="ECO:0000313" key="4">
    <source>
        <dbReference type="Proteomes" id="UP001596472"/>
    </source>
</evidence>
<feature type="transmembrane region" description="Helical" evidence="2">
    <location>
        <begin position="857"/>
        <end position="876"/>
    </location>
</feature>
<feature type="transmembrane region" description="Helical" evidence="2">
    <location>
        <begin position="526"/>
        <end position="545"/>
    </location>
</feature>
<keyword evidence="2" id="KW-0812">Transmembrane</keyword>